<dbReference type="GO" id="GO:0009231">
    <property type="term" value="P:riboflavin biosynthetic process"/>
    <property type="evidence" value="ECO:0007669"/>
    <property type="project" value="InterPro"/>
</dbReference>
<dbReference type="EC" id="2.7.7.2" evidence="14"/>
<dbReference type="GO" id="GO:0005524">
    <property type="term" value="F:ATP binding"/>
    <property type="evidence" value="ECO:0007669"/>
    <property type="project" value="UniProtKB-UniRule"/>
</dbReference>
<name>A0A7C0X9K2_UNCW3</name>
<dbReference type="Gene3D" id="2.40.30.30">
    <property type="entry name" value="Riboflavin kinase-like"/>
    <property type="match status" value="1"/>
</dbReference>
<comment type="pathway">
    <text evidence="2 14">Cofactor biosynthesis; FMN biosynthesis; FMN from riboflavin (ATP route): step 1/1.</text>
</comment>
<keyword evidence="6 14" id="KW-0548">Nucleotidyltransferase</keyword>
<evidence type="ECO:0000256" key="2">
    <source>
        <dbReference type="ARBA" id="ARBA00005201"/>
    </source>
</evidence>
<dbReference type="GO" id="GO:0009398">
    <property type="term" value="P:FMN biosynthetic process"/>
    <property type="evidence" value="ECO:0007669"/>
    <property type="project" value="UniProtKB-UniRule"/>
</dbReference>
<dbReference type="Pfam" id="PF06574">
    <property type="entry name" value="FAD_syn"/>
    <property type="match status" value="1"/>
</dbReference>
<evidence type="ECO:0000256" key="10">
    <source>
        <dbReference type="ARBA" id="ARBA00022840"/>
    </source>
</evidence>
<dbReference type="SUPFAM" id="SSF52374">
    <property type="entry name" value="Nucleotidylyl transferase"/>
    <property type="match status" value="1"/>
</dbReference>
<keyword evidence="10 14" id="KW-0067">ATP-binding</keyword>
<dbReference type="UniPathway" id="UPA00277">
    <property type="reaction ID" value="UER00407"/>
</dbReference>
<keyword evidence="3 14" id="KW-0285">Flavoprotein</keyword>
<keyword evidence="8 14" id="KW-0418">Kinase</keyword>
<dbReference type="InterPro" id="IPR002606">
    <property type="entry name" value="Riboflavin_kinase_bac"/>
</dbReference>
<evidence type="ECO:0000256" key="6">
    <source>
        <dbReference type="ARBA" id="ARBA00022695"/>
    </source>
</evidence>
<dbReference type="EMBL" id="DRBW01000248">
    <property type="protein sequence ID" value="HDM90886.1"/>
    <property type="molecule type" value="Genomic_DNA"/>
</dbReference>
<evidence type="ECO:0000256" key="12">
    <source>
        <dbReference type="ARBA" id="ARBA00047880"/>
    </source>
</evidence>
<evidence type="ECO:0000256" key="11">
    <source>
        <dbReference type="ARBA" id="ARBA00023268"/>
    </source>
</evidence>
<organism evidence="16">
    <name type="scientific">candidate division WOR-3 bacterium</name>
    <dbReference type="NCBI Taxonomy" id="2052148"/>
    <lineage>
        <taxon>Bacteria</taxon>
        <taxon>Bacteria division WOR-3</taxon>
    </lineage>
</organism>
<dbReference type="CDD" id="cd02064">
    <property type="entry name" value="FAD_synthetase_N"/>
    <property type="match status" value="1"/>
</dbReference>
<evidence type="ECO:0000256" key="14">
    <source>
        <dbReference type="PIRNR" id="PIRNR004491"/>
    </source>
</evidence>
<sequence length="311" mass="34696">MRVIGLKDLPLDIAASSVTVGSFDGFHRGHLSIIRELSVISRCVVTPTVLVTFRIPPRIVLSGDENSLLMTAEEKIEVAEKAGLDYLLLLDFTEELREMGAREFLERILLEGLKAKRIVLGFNHHFGRNREGDIHFLANHVEEMGFGLTVVPPEKIGDMVVNSSRIRKFLWDGEVERASECLGRPYSLSGKVVKGLGLGEKIGFRTANLEPDRLKLVPRDGVYAVSIGLGSSSYGGVMNIGRRPTVDGHSRMLEVHIFGYEGRLYGKRIKVEFIKRLRGERKFGDLNALREQIERDIETARNVLASKGFPG</sequence>
<dbReference type="InterPro" id="IPR014729">
    <property type="entry name" value="Rossmann-like_a/b/a_fold"/>
</dbReference>
<evidence type="ECO:0000256" key="5">
    <source>
        <dbReference type="ARBA" id="ARBA00022679"/>
    </source>
</evidence>
<keyword evidence="9 14" id="KW-0274">FAD</keyword>
<dbReference type="Gene3D" id="3.40.50.620">
    <property type="entry name" value="HUPs"/>
    <property type="match status" value="1"/>
</dbReference>
<evidence type="ECO:0000256" key="1">
    <source>
        <dbReference type="ARBA" id="ARBA00004726"/>
    </source>
</evidence>
<protein>
    <recommendedName>
        <fullName evidence="14">Riboflavin biosynthesis protein</fullName>
    </recommendedName>
    <domain>
        <recommendedName>
            <fullName evidence="14">Riboflavin kinase</fullName>
            <ecNumber evidence="14">2.7.1.26</ecNumber>
        </recommendedName>
        <alternativeName>
            <fullName evidence="14">Flavokinase</fullName>
        </alternativeName>
    </domain>
    <domain>
        <recommendedName>
            <fullName evidence="14">FMN adenylyltransferase</fullName>
            <ecNumber evidence="14">2.7.7.2</ecNumber>
        </recommendedName>
        <alternativeName>
            <fullName evidence="14">FAD pyrophosphorylase</fullName>
        </alternativeName>
        <alternativeName>
            <fullName evidence="14">FAD synthase</fullName>
        </alternativeName>
    </domain>
</protein>
<dbReference type="SUPFAM" id="SSF82114">
    <property type="entry name" value="Riboflavin kinase-like"/>
    <property type="match status" value="1"/>
</dbReference>
<evidence type="ECO:0000256" key="9">
    <source>
        <dbReference type="ARBA" id="ARBA00022827"/>
    </source>
</evidence>
<dbReference type="SMART" id="SM00904">
    <property type="entry name" value="Flavokinase"/>
    <property type="match status" value="1"/>
</dbReference>
<comment type="pathway">
    <text evidence="1 14">Cofactor biosynthesis; FAD biosynthesis; FAD from FMN: step 1/1.</text>
</comment>
<dbReference type="Proteomes" id="UP000885931">
    <property type="component" value="Unassembled WGS sequence"/>
</dbReference>
<dbReference type="InterPro" id="IPR015864">
    <property type="entry name" value="FAD_synthase"/>
</dbReference>
<evidence type="ECO:0000259" key="15">
    <source>
        <dbReference type="SMART" id="SM00904"/>
    </source>
</evidence>
<comment type="catalytic activity">
    <reaction evidence="12 14">
        <text>riboflavin + ATP = FMN + ADP + H(+)</text>
        <dbReference type="Rhea" id="RHEA:14357"/>
        <dbReference type="ChEBI" id="CHEBI:15378"/>
        <dbReference type="ChEBI" id="CHEBI:30616"/>
        <dbReference type="ChEBI" id="CHEBI:57986"/>
        <dbReference type="ChEBI" id="CHEBI:58210"/>
        <dbReference type="ChEBI" id="CHEBI:456216"/>
        <dbReference type="EC" id="2.7.1.26"/>
    </reaction>
</comment>
<comment type="similarity">
    <text evidence="14">Belongs to the ribF family.</text>
</comment>
<feature type="domain" description="Riboflavin kinase" evidence="15">
    <location>
        <begin position="181"/>
        <end position="305"/>
    </location>
</feature>
<dbReference type="Pfam" id="PF01687">
    <property type="entry name" value="Flavokinase"/>
    <property type="match status" value="1"/>
</dbReference>
<dbReference type="PIRSF" id="PIRSF004491">
    <property type="entry name" value="FAD_Synth"/>
    <property type="match status" value="1"/>
</dbReference>
<dbReference type="EC" id="2.7.1.26" evidence="14"/>
<dbReference type="NCBIfam" id="TIGR00083">
    <property type="entry name" value="ribF"/>
    <property type="match status" value="1"/>
</dbReference>
<dbReference type="PANTHER" id="PTHR22749:SF6">
    <property type="entry name" value="RIBOFLAVIN KINASE"/>
    <property type="match status" value="1"/>
</dbReference>
<dbReference type="AlphaFoldDB" id="A0A7C0X9K2"/>
<dbReference type="InterPro" id="IPR015865">
    <property type="entry name" value="Riboflavin_kinase_bac/euk"/>
</dbReference>
<evidence type="ECO:0000256" key="3">
    <source>
        <dbReference type="ARBA" id="ARBA00022630"/>
    </source>
</evidence>
<dbReference type="UniPathway" id="UPA00276">
    <property type="reaction ID" value="UER00406"/>
</dbReference>
<reference evidence="16" key="1">
    <citation type="journal article" date="2020" name="mSystems">
        <title>Genome- and Community-Level Interaction Insights into Carbon Utilization and Element Cycling Functions of Hydrothermarchaeota in Hydrothermal Sediment.</title>
        <authorList>
            <person name="Zhou Z."/>
            <person name="Liu Y."/>
            <person name="Xu W."/>
            <person name="Pan J."/>
            <person name="Luo Z.H."/>
            <person name="Li M."/>
        </authorList>
    </citation>
    <scope>NUCLEOTIDE SEQUENCE [LARGE SCALE GENOMIC DNA]</scope>
    <source>
        <strain evidence="16">HyVt-237</strain>
    </source>
</reference>
<dbReference type="GO" id="GO:0003919">
    <property type="term" value="F:FMN adenylyltransferase activity"/>
    <property type="evidence" value="ECO:0007669"/>
    <property type="project" value="UniProtKB-UniRule"/>
</dbReference>
<dbReference type="FunFam" id="2.40.30.30:FF:000003">
    <property type="entry name" value="Riboflavin biosynthesis protein"/>
    <property type="match status" value="1"/>
</dbReference>
<dbReference type="GO" id="GO:0006747">
    <property type="term" value="P:FAD biosynthetic process"/>
    <property type="evidence" value="ECO:0007669"/>
    <property type="project" value="UniProtKB-UniRule"/>
</dbReference>
<gene>
    <name evidence="16" type="ORF">ENG67_06750</name>
</gene>
<comment type="caution">
    <text evidence="16">The sequence shown here is derived from an EMBL/GenBank/DDBJ whole genome shotgun (WGS) entry which is preliminary data.</text>
</comment>
<keyword evidence="7 14" id="KW-0547">Nucleotide-binding</keyword>
<evidence type="ECO:0000256" key="4">
    <source>
        <dbReference type="ARBA" id="ARBA00022643"/>
    </source>
</evidence>
<accession>A0A7C0X9K2</accession>
<keyword evidence="4 14" id="KW-0288">FMN</keyword>
<evidence type="ECO:0000256" key="13">
    <source>
        <dbReference type="ARBA" id="ARBA00049494"/>
    </source>
</evidence>
<evidence type="ECO:0000256" key="8">
    <source>
        <dbReference type="ARBA" id="ARBA00022777"/>
    </source>
</evidence>
<keyword evidence="11" id="KW-0511">Multifunctional enzyme</keyword>
<dbReference type="InterPro" id="IPR023465">
    <property type="entry name" value="Riboflavin_kinase_dom_sf"/>
</dbReference>
<keyword evidence="5 14" id="KW-0808">Transferase</keyword>
<proteinExistence type="inferred from homology"/>
<dbReference type="InterPro" id="IPR023468">
    <property type="entry name" value="Riboflavin_kinase"/>
</dbReference>
<evidence type="ECO:0000313" key="16">
    <source>
        <dbReference type="EMBL" id="HDM90886.1"/>
    </source>
</evidence>
<dbReference type="GO" id="GO:0008531">
    <property type="term" value="F:riboflavin kinase activity"/>
    <property type="evidence" value="ECO:0007669"/>
    <property type="project" value="UniProtKB-UniRule"/>
</dbReference>
<comment type="catalytic activity">
    <reaction evidence="13 14">
        <text>FMN + ATP + H(+) = FAD + diphosphate</text>
        <dbReference type="Rhea" id="RHEA:17237"/>
        <dbReference type="ChEBI" id="CHEBI:15378"/>
        <dbReference type="ChEBI" id="CHEBI:30616"/>
        <dbReference type="ChEBI" id="CHEBI:33019"/>
        <dbReference type="ChEBI" id="CHEBI:57692"/>
        <dbReference type="ChEBI" id="CHEBI:58210"/>
        <dbReference type="EC" id="2.7.7.2"/>
    </reaction>
</comment>
<dbReference type="NCBIfam" id="NF004162">
    <property type="entry name" value="PRK05627.1-5"/>
    <property type="match status" value="1"/>
</dbReference>
<dbReference type="PANTHER" id="PTHR22749">
    <property type="entry name" value="RIBOFLAVIN KINASE/FMN ADENYLYLTRANSFERASE"/>
    <property type="match status" value="1"/>
</dbReference>
<evidence type="ECO:0000256" key="7">
    <source>
        <dbReference type="ARBA" id="ARBA00022741"/>
    </source>
</evidence>